<evidence type="ECO:0000259" key="5">
    <source>
        <dbReference type="SMART" id="SM00796"/>
    </source>
</evidence>
<dbReference type="SMART" id="SM00796">
    <property type="entry name" value="AHS1"/>
    <property type="match status" value="1"/>
</dbReference>
<evidence type="ECO:0000313" key="6">
    <source>
        <dbReference type="EMBL" id="GAA4628452.1"/>
    </source>
</evidence>
<dbReference type="PANTHER" id="PTHR34698:SF2">
    <property type="entry name" value="5-OXOPROLINASE SUBUNIT B"/>
    <property type="match status" value="1"/>
</dbReference>
<organism evidence="6 7">
    <name type="scientific">Actinoallomurus vinaceus</name>
    <dbReference type="NCBI Taxonomy" id="1080074"/>
    <lineage>
        <taxon>Bacteria</taxon>
        <taxon>Bacillati</taxon>
        <taxon>Actinomycetota</taxon>
        <taxon>Actinomycetes</taxon>
        <taxon>Streptosporangiales</taxon>
        <taxon>Thermomonosporaceae</taxon>
        <taxon>Actinoallomurus</taxon>
    </lineage>
</organism>
<dbReference type="Gene3D" id="3.30.1360.40">
    <property type="match status" value="1"/>
</dbReference>
<comment type="caution">
    <text evidence="6">The sequence shown here is derived from an EMBL/GenBank/DDBJ whole genome shotgun (WGS) entry which is preliminary data.</text>
</comment>
<evidence type="ECO:0000256" key="3">
    <source>
        <dbReference type="ARBA" id="ARBA00022840"/>
    </source>
</evidence>
<reference evidence="7" key="1">
    <citation type="journal article" date="2019" name="Int. J. Syst. Evol. Microbiol.">
        <title>The Global Catalogue of Microorganisms (GCM) 10K type strain sequencing project: providing services to taxonomists for standard genome sequencing and annotation.</title>
        <authorList>
            <consortium name="The Broad Institute Genomics Platform"/>
            <consortium name="The Broad Institute Genome Sequencing Center for Infectious Disease"/>
            <person name="Wu L."/>
            <person name="Ma J."/>
        </authorList>
    </citation>
    <scope>NUCLEOTIDE SEQUENCE [LARGE SCALE GENOMIC DNA]</scope>
    <source>
        <strain evidence="7">JCM 17939</strain>
    </source>
</reference>
<dbReference type="InterPro" id="IPR029000">
    <property type="entry name" value="Cyclophilin-like_dom_sf"/>
</dbReference>
<dbReference type="InterPro" id="IPR003833">
    <property type="entry name" value="CT_C_D"/>
</dbReference>
<evidence type="ECO:0000313" key="7">
    <source>
        <dbReference type="Proteomes" id="UP001501442"/>
    </source>
</evidence>
<dbReference type="Proteomes" id="UP001501442">
    <property type="component" value="Unassembled WGS sequence"/>
</dbReference>
<keyword evidence="1" id="KW-0547">Nucleotide-binding</keyword>
<dbReference type="InterPro" id="IPR010016">
    <property type="entry name" value="PxpB"/>
</dbReference>
<dbReference type="RefSeq" id="WP_345432893.1">
    <property type="nucleotide sequence ID" value="NZ_BAABHK010000006.1"/>
</dbReference>
<dbReference type="SUPFAM" id="SSF50891">
    <property type="entry name" value="Cyclophilin-like"/>
    <property type="match status" value="1"/>
</dbReference>
<dbReference type="GO" id="GO:0016787">
    <property type="term" value="F:hydrolase activity"/>
    <property type="evidence" value="ECO:0007669"/>
    <property type="project" value="UniProtKB-KW"/>
</dbReference>
<evidence type="ECO:0000256" key="2">
    <source>
        <dbReference type="ARBA" id="ARBA00022801"/>
    </source>
</evidence>
<evidence type="ECO:0000256" key="1">
    <source>
        <dbReference type="ARBA" id="ARBA00022741"/>
    </source>
</evidence>
<dbReference type="Pfam" id="PF02682">
    <property type="entry name" value="CT_C_D"/>
    <property type="match status" value="1"/>
</dbReference>
<sequence length="215" mass="22933">MNAADAITGVRRAGDAALLIETDVPHRLHAAVRALARPEIVEVVPGERTLLVTVRPGTDLGRLDGLLRDLPLPETTEAGRDPLRIPVVYDGEDLEEVAALTGLSPEEVSGRHAAGEYVVAYLGFAPGFGYLTGLEEALHVPRRESPRTAVPAGAVAIAGPYTAVYPARSPGGWRLLGRTTLRLWDPDRDPPSLLQPGTRVRFERVTDDAAGGGEQ</sequence>
<gene>
    <name evidence="6" type="ORF">GCM10023196_044840</name>
</gene>
<evidence type="ECO:0000256" key="4">
    <source>
        <dbReference type="SAM" id="MobiDB-lite"/>
    </source>
</evidence>
<keyword evidence="7" id="KW-1185">Reference proteome</keyword>
<accession>A0ABP8UG57</accession>
<keyword evidence="3" id="KW-0067">ATP-binding</keyword>
<feature type="region of interest" description="Disordered" evidence="4">
    <location>
        <begin position="186"/>
        <end position="215"/>
    </location>
</feature>
<dbReference type="PANTHER" id="PTHR34698">
    <property type="entry name" value="5-OXOPROLINASE SUBUNIT B"/>
    <property type="match status" value="1"/>
</dbReference>
<feature type="domain" description="Carboxyltransferase" evidence="5">
    <location>
        <begin position="8"/>
        <end position="194"/>
    </location>
</feature>
<name>A0ABP8UG57_9ACTN</name>
<keyword evidence="2 6" id="KW-0378">Hydrolase</keyword>
<dbReference type="SUPFAM" id="SSF160467">
    <property type="entry name" value="PH0987 N-terminal domain-like"/>
    <property type="match status" value="1"/>
</dbReference>
<dbReference type="Gene3D" id="2.40.100.10">
    <property type="entry name" value="Cyclophilin-like"/>
    <property type="match status" value="1"/>
</dbReference>
<protein>
    <submittedName>
        <fullName evidence="6">Allophanate hydrolase subunit 1</fullName>
    </submittedName>
</protein>
<proteinExistence type="predicted"/>
<dbReference type="EMBL" id="BAABHK010000006">
    <property type="protein sequence ID" value="GAA4628452.1"/>
    <property type="molecule type" value="Genomic_DNA"/>
</dbReference>
<dbReference type="NCBIfam" id="TIGR00370">
    <property type="entry name" value="5-oxoprolinase subunit PxpB"/>
    <property type="match status" value="1"/>
</dbReference>